<evidence type="ECO:0000256" key="1">
    <source>
        <dbReference type="SAM" id="MobiDB-lite"/>
    </source>
</evidence>
<dbReference type="PANTHER" id="PTHR24030">
    <property type="entry name" value="PROTEIN CMSS1"/>
    <property type="match status" value="1"/>
</dbReference>
<name>A0A6D2KBN5_9BRAS</name>
<dbReference type="OrthoDB" id="1929311at2759"/>
<dbReference type="InterPro" id="IPR027417">
    <property type="entry name" value="P-loop_NTPase"/>
</dbReference>
<dbReference type="Pfam" id="PF14617">
    <property type="entry name" value="CMS1"/>
    <property type="match status" value="1"/>
</dbReference>
<proteinExistence type="predicted"/>
<evidence type="ECO:0008006" key="4">
    <source>
        <dbReference type="Google" id="ProtNLM"/>
    </source>
</evidence>
<dbReference type="AlphaFoldDB" id="A0A6D2KBN5"/>
<feature type="compositionally biased region" description="Basic and acidic residues" evidence="1">
    <location>
        <begin position="40"/>
        <end position="60"/>
    </location>
</feature>
<dbReference type="Proteomes" id="UP000467841">
    <property type="component" value="Unassembled WGS sequence"/>
</dbReference>
<evidence type="ECO:0000313" key="3">
    <source>
        <dbReference type="Proteomes" id="UP000467841"/>
    </source>
</evidence>
<dbReference type="EMBL" id="CACVBM020001451">
    <property type="protein sequence ID" value="CAA7050431.1"/>
    <property type="molecule type" value="Genomic_DNA"/>
</dbReference>
<dbReference type="InterPro" id="IPR032704">
    <property type="entry name" value="Cms1"/>
</dbReference>
<keyword evidence="3" id="KW-1185">Reference proteome</keyword>
<sequence length="288" mass="32617">MAIKKFKPSAGKHHKKRRYPPLGPKKDLKKKKEKKPKKSKAPDFDKAVEKTKRDDQRSESDGDEQQPDSQPISSSEQLTYFFKHLESAIGVRVSSLELEPIKDKCVIELAQELEQDVSNLGEHIKMSYGSSWREILCEGEAIEGKVNPGNPSVLVISSSALRSLELLRGLNSLTKQCPAVKLFSKHLKVEEQVSLLKKRVNIGSGTPSRIKKLIDIDALGLSRLDTIVLDMHTDIKGFSLFTLPQVRDEFWDLYKNCFHQRVLEGSLRICLYGPKPSATKLKNKKKQR</sequence>
<reference evidence="2" key="1">
    <citation type="submission" date="2020-01" db="EMBL/GenBank/DDBJ databases">
        <authorList>
            <person name="Mishra B."/>
        </authorList>
    </citation>
    <scope>NUCLEOTIDE SEQUENCE [LARGE SCALE GENOMIC DNA]</scope>
</reference>
<feature type="region of interest" description="Disordered" evidence="1">
    <location>
        <begin position="1"/>
        <end position="73"/>
    </location>
</feature>
<feature type="compositionally biased region" description="Basic residues" evidence="1">
    <location>
        <begin position="1"/>
        <end position="19"/>
    </location>
</feature>
<evidence type="ECO:0000313" key="2">
    <source>
        <dbReference type="EMBL" id="CAA7050431.1"/>
    </source>
</evidence>
<dbReference type="PANTHER" id="PTHR24030:SF0">
    <property type="entry name" value="PROTEIN CMSS1"/>
    <property type="match status" value="1"/>
</dbReference>
<accession>A0A6D2KBN5</accession>
<gene>
    <name evidence="2" type="ORF">MERR_LOCUS37666</name>
</gene>
<dbReference type="Gene3D" id="3.40.50.300">
    <property type="entry name" value="P-loop containing nucleotide triphosphate hydrolases"/>
    <property type="match status" value="1"/>
</dbReference>
<organism evidence="2 3">
    <name type="scientific">Microthlaspi erraticum</name>
    <dbReference type="NCBI Taxonomy" id="1685480"/>
    <lineage>
        <taxon>Eukaryota</taxon>
        <taxon>Viridiplantae</taxon>
        <taxon>Streptophyta</taxon>
        <taxon>Embryophyta</taxon>
        <taxon>Tracheophyta</taxon>
        <taxon>Spermatophyta</taxon>
        <taxon>Magnoliopsida</taxon>
        <taxon>eudicotyledons</taxon>
        <taxon>Gunneridae</taxon>
        <taxon>Pentapetalae</taxon>
        <taxon>rosids</taxon>
        <taxon>malvids</taxon>
        <taxon>Brassicales</taxon>
        <taxon>Brassicaceae</taxon>
        <taxon>Coluteocarpeae</taxon>
        <taxon>Microthlaspi</taxon>
    </lineage>
</organism>
<comment type="caution">
    <text evidence="2">The sequence shown here is derived from an EMBL/GenBank/DDBJ whole genome shotgun (WGS) entry which is preliminary data.</text>
</comment>
<dbReference type="GO" id="GO:0005634">
    <property type="term" value="C:nucleus"/>
    <property type="evidence" value="ECO:0007669"/>
    <property type="project" value="TreeGrafter"/>
</dbReference>
<dbReference type="GO" id="GO:0030686">
    <property type="term" value="C:90S preribosome"/>
    <property type="evidence" value="ECO:0007669"/>
    <property type="project" value="TreeGrafter"/>
</dbReference>
<protein>
    <recommendedName>
        <fullName evidence="4">Protein CMSS1</fullName>
    </recommendedName>
</protein>
<feature type="compositionally biased region" description="Basic residues" evidence="1">
    <location>
        <begin position="27"/>
        <end position="39"/>
    </location>
</feature>